<dbReference type="AlphaFoldDB" id="A0ABC9SQN6"/>
<dbReference type="EMBL" id="AHCJ01000083">
    <property type="protein sequence ID" value="EOQ57873.1"/>
    <property type="molecule type" value="Genomic_DNA"/>
</dbReference>
<evidence type="ECO:0000313" key="1">
    <source>
        <dbReference type="EMBL" id="EOQ57873.1"/>
    </source>
</evidence>
<protein>
    <recommendedName>
        <fullName evidence="3">Phage protein</fullName>
    </recommendedName>
</protein>
<sequence length="240" mass="26761">MSYIVSTGTEAIEAALTEKTDTSKMLTSVKTGKVLRVRALPTAVVKYFAHSAYKVFYTTPCTKPSGKPDLYDLACDLLYKDAKAAEDAGKSEKEVKDIKDRAYLLKAKERYMIGFVNLEDGQPIIVDFTAKQGKAIVGDLQKYAKKLGKYPFELTKTGSSTDTQVSFSLVLDPEDDLKESEFAKFEESKDFEFPMAAFGEVLQVNDQEKQIEDLKAFGFDVSRLGIEEEKKEEGDNDTGF</sequence>
<dbReference type="Proteomes" id="UP000014060">
    <property type="component" value="Unassembled WGS sequence"/>
</dbReference>
<accession>A0ABC9SQN6</accession>
<organism evidence="1 2">
    <name type="scientific">Bacillus cereus TIAC219</name>
    <dbReference type="NCBI Taxonomy" id="718222"/>
    <lineage>
        <taxon>Bacteria</taxon>
        <taxon>Bacillati</taxon>
        <taxon>Bacillota</taxon>
        <taxon>Bacilli</taxon>
        <taxon>Bacillales</taxon>
        <taxon>Bacillaceae</taxon>
        <taxon>Bacillus</taxon>
        <taxon>Bacillus cereus group</taxon>
    </lineage>
</organism>
<reference evidence="1 2" key="1">
    <citation type="submission" date="2013-01" db="EMBL/GenBank/DDBJ databases">
        <title>The Genome Sequence of Bacillus cereus TIAC219.</title>
        <authorList>
            <consortium name="The Broad Institute Genome Sequencing Platform"/>
            <consortium name="The Broad Institute Genome Sequencing Center for Infectious Disease"/>
            <person name="Feldgarden M."/>
            <person name="Van der Auwera G.A."/>
            <person name="Mahillon J."/>
            <person name="Duprez V."/>
            <person name="Timmery S."/>
            <person name="Mattelet C."/>
            <person name="Dierick K."/>
            <person name="Sun M."/>
            <person name="Yu Z."/>
            <person name="Zhu L."/>
            <person name="Hu X."/>
            <person name="Shank E.B."/>
            <person name="Swiecicka I."/>
            <person name="Hansen B.M."/>
            <person name="Andrup L."/>
            <person name="Walker B."/>
            <person name="Young S.K."/>
            <person name="Zeng Q."/>
            <person name="Gargeya S."/>
            <person name="Fitzgerald M."/>
            <person name="Haas B."/>
            <person name="Abouelleil A."/>
            <person name="Alvarado L."/>
            <person name="Arachchi H.M."/>
            <person name="Berlin A.M."/>
            <person name="Chapman S.B."/>
            <person name="Dewar J."/>
            <person name="Goldberg J."/>
            <person name="Griggs A."/>
            <person name="Gujja S."/>
            <person name="Hansen M."/>
            <person name="Howarth C."/>
            <person name="Imamovic A."/>
            <person name="Larimer J."/>
            <person name="McCowan C."/>
            <person name="Murphy C."/>
            <person name="Neiman D."/>
            <person name="Pearson M."/>
            <person name="Priest M."/>
            <person name="Roberts A."/>
            <person name="Saif S."/>
            <person name="Shea T."/>
            <person name="Sisk P."/>
            <person name="Sykes S."/>
            <person name="Wortman J."/>
            <person name="Nusbaum C."/>
            <person name="Birren B."/>
        </authorList>
    </citation>
    <scope>NUCLEOTIDE SEQUENCE [LARGE SCALE GENOMIC DNA]</scope>
    <source>
        <strain evidence="1 2">TIAC219</strain>
    </source>
</reference>
<comment type="caution">
    <text evidence="1">The sequence shown here is derived from an EMBL/GenBank/DDBJ whole genome shotgun (WGS) entry which is preliminary data.</text>
</comment>
<name>A0ABC9SQN6_BACCE</name>
<dbReference type="RefSeq" id="WP_000120515.1">
    <property type="nucleotide sequence ID" value="NZ_KB976014.1"/>
</dbReference>
<proteinExistence type="predicted"/>
<evidence type="ECO:0008006" key="3">
    <source>
        <dbReference type="Google" id="ProtNLM"/>
    </source>
</evidence>
<gene>
    <name evidence="1" type="ORF">IAY_06213</name>
</gene>
<evidence type="ECO:0000313" key="2">
    <source>
        <dbReference type="Proteomes" id="UP000014060"/>
    </source>
</evidence>